<dbReference type="Gene3D" id="1.20.1250.20">
    <property type="entry name" value="MFS general substrate transporter like domains"/>
    <property type="match status" value="1"/>
</dbReference>
<gene>
    <name evidence="2" type="ORF">MtrunA17_Chr7g0261841</name>
</gene>
<dbReference type="InterPro" id="IPR036259">
    <property type="entry name" value="MFS_trans_sf"/>
</dbReference>
<evidence type="ECO:0000256" key="1">
    <source>
        <dbReference type="SAM" id="Phobius"/>
    </source>
</evidence>
<comment type="caution">
    <text evidence="2">The sequence shown here is derived from an EMBL/GenBank/DDBJ whole genome shotgun (WGS) entry which is preliminary data.</text>
</comment>
<keyword evidence="1" id="KW-0812">Transmembrane</keyword>
<dbReference type="EMBL" id="PSQE01000007">
    <property type="protein sequence ID" value="RHN48257.1"/>
    <property type="molecule type" value="Genomic_DNA"/>
</dbReference>
<evidence type="ECO:0000313" key="2">
    <source>
        <dbReference type="EMBL" id="RHN48257.1"/>
    </source>
</evidence>
<proteinExistence type="predicted"/>
<organism evidence="2 3">
    <name type="scientific">Medicago truncatula</name>
    <name type="common">Barrel medic</name>
    <name type="synonym">Medicago tribuloides</name>
    <dbReference type="NCBI Taxonomy" id="3880"/>
    <lineage>
        <taxon>Eukaryota</taxon>
        <taxon>Viridiplantae</taxon>
        <taxon>Streptophyta</taxon>
        <taxon>Embryophyta</taxon>
        <taxon>Tracheophyta</taxon>
        <taxon>Spermatophyta</taxon>
        <taxon>Magnoliopsida</taxon>
        <taxon>eudicotyledons</taxon>
        <taxon>Gunneridae</taxon>
        <taxon>Pentapetalae</taxon>
        <taxon>rosids</taxon>
        <taxon>fabids</taxon>
        <taxon>Fabales</taxon>
        <taxon>Fabaceae</taxon>
        <taxon>Papilionoideae</taxon>
        <taxon>50 kb inversion clade</taxon>
        <taxon>NPAAA clade</taxon>
        <taxon>Hologalegina</taxon>
        <taxon>IRL clade</taxon>
        <taxon>Trifolieae</taxon>
        <taxon>Medicago</taxon>
    </lineage>
</organism>
<accession>A0A396HBE2</accession>
<keyword evidence="1" id="KW-1133">Transmembrane helix</keyword>
<feature type="transmembrane region" description="Helical" evidence="1">
    <location>
        <begin position="31"/>
        <end position="52"/>
    </location>
</feature>
<sequence>MCLLTLAVSLPMLRPPPCSQGIEDNDCQKASSLQIGIFFFALYIIAAGTGGLSPTSPHLEPTNLMSLSLKRGPKNFPFSIGGCSAL</sequence>
<protein>
    <submittedName>
        <fullName evidence="2">Putative proton-dependent oligopeptide transporter family</fullName>
    </submittedName>
</protein>
<reference evidence="3" key="1">
    <citation type="journal article" date="2018" name="Nat. Plants">
        <title>Whole-genome landscape of Medicago truncatula symbiotic genes.</title>
        <authorList>
            <person name="Pecrix Y."/>
            <person name="Staton S.E."/>
            <person name="Sallet E."/>
            <person name="Lelandais-Briere C."/>
            <person name="Moreau S."/>
            <person name="Carrere S."/>
            <person name="Blein T."/>
            <person name="Jardinaud M.F."/>
            <person name="Latrasse D."/>
            <person name="Zouine M."/>
            <person name="Zahm M."/>
            <person name="Kreplak J."/>
            <person name="Mayjonade B."/>
            <person name="Satge C."/>
            <person name="Perez M."/>
            <person name="Cauet S."/>
            <person name="Marande W."/>
            <person name="Chantry-Darmon C."/>
            <person name="Lopez-Roques C."/>
            <person name="Bouchez O."/>
            <person name="Berard A."/>
            <person name="Debelle F."/>
            <person name="Munos S."/>
            <person name="Bendahmane A."/>
            <person name="Berges H."/>
            <person name="Niebel A."/>
            <person name="Buitink J."/>
            <person name="Frugier F."/>
            <person name="Benhamed M."/>
            <person name="Crespi M."/>
            <person name="Gouzy J."/>
            <person name="Gamas P."/>
        </authorList>
    </citation>
    <scope>NUCLEOTIDE SEQUENCE [LARGE SCALE GENOMIC DNA]</scope>
    <source>
        <strain evidence="3">cv. Jemalong A17</strain>
    </source>
</reference>
<evidence type="ECO:0000313" key="3">
    <source>
        <dbReference type="Proteomes" id="UP000265566"/>
    </source>
</evidence>
<dbReference type="Proteomes" id="UP000265566">
    <property type="component" value="Chromosome 7"/>
</dbReference>
<name>A0A396HBE2_MEDTR</name>
<keyword evidence="1" id="KW-0472">Membrane</keyword>
<dbReference type="AlphaFoldDB" id="A0A396HBE2"/>
<dbReference type="Gramene" id="rna42955">
    <property type="protein sequence ID" value="RHN48257.1"/>
    <property type="gene ID" value="gene42955"/>
</dbReference>